<dbReference type="EMBL" id="AZBU02000002">
    <property type="protein sequence ID" value="TKR92307.1"/>
    <property type="molecule type" value="Genomic_DNA"/>
</dbReference>
<sequence>MKYPWGKVFKCEDEWKGRNDVWKRFVELGEDLGKELKKAKEVGGKDEKRLKLKIGKGMLPAIPETAEFVLRPVSSKLQRGSVVIFSQKCYDHKNSANSLVFGVARRRFA</sequence>
<protein>
    <submittedName>
        <fullName evidence="1">Uncharacterized protein</fullName>
    </submittedName>
</protein>
<gene>
    <name evidence="1" type="ORF">L596_006988</name>
</gene>
<accession>A0A4U5P7Q6</accession>
<reference evidence="1" key="1">
    <citation type="submission" date="2013-11" db="EMBL/GenBank/DDBJ databases">
        <authorList>
            <person name="Sternberg P."/>
            <person name="Dillman A."/>
            <person name="Macchietto M."/>
        </authorList>
    </citation>
    <scope>NUCLEOTIDE SEQUENCE</scope>
    <source>
        <strain evidence="1">ALL</strain>
    </source>
</reference>
<proteinExistence type="predicted"/>
<comment type="caution">
    <text evidence="1">The sequence shown here is derived from an EMBL/GenBank/DDBJ whole genome shotgun (WGS) entry which is preliminary data.</text>
</comment>
<organism evidence="1">
    <name type="scientific">Steinernema carpocapsae</name>
    <name type="common">Entomopathogenic nematode</name>
    <dbReference type="NCBI Taxonomy" id="34508"/>
    <lineage>
        <taxon>Eukaryota</taxon>
        <taxon>Metazoa</taxon>
        <taxon>Ecdysozoa</taxon>
        <taxon>Nematoda</taxon>
        <taxon>Chromadorea</taxon>
        <taxon>Rhabditida</taxon>
        <taxon>Tylenchina</taxon>
        <taxon>Panagrolaimomorpha</taxon>
        <taxon>Strongyloidoidea</taxon>
        <taxon>Steinernematidae</taxon>
        <taxon>Steinernema</taxon>
    </lineage>
</organism>
<dbReference type="AlphaFoldDB" id="A0A4U5P7Q6"/>
<reference evidence="1" key="2">
    <citation type="journal article" date="2015" name="Genome Biol.">
        <title>Comparative genomics of Steinernema reveals deeply conserved gene regulatory networks.</title>
        <authorList>
            <person name="Dillman A.R."/>
            <person name="Macchietto M."/>
            <person name="Porter C.F."/>
            <person name="Rogers A."/>
            <person name="Williams B."/>
            <person name="Antoshechkin I."/>
            <person name="Lee M.M."/>
            <person name="Goodwin Z."/>
            <person name="Lu X."/>
            <person name="Lewis E.E."/>
            <person name="Goodrich-Blair H."/>
            <person name="Stock S.P."/>
            <person name="Adams B.J."/>
            <person name="Sternberg P.W."/>
            <person name="Mortazavi A."/>
        </authorList>
    </citation>
    <scope>NUCLEOTIDE SEQUENCE [LARGE SCALE GENOMIC DNA]</scope>
    <source>
        <strain evidence="1">ALL</strain>
    </source>
</reference>
<reference evidence="1" key="3">
    <citation type="journal article" date="2019" name="G3 (Bethesda)">
        <title>Hybrid Assembly of the Genome of the Entomopathogenic Nematode Steinernema carpocapsae Identifies the X-Chromosome.</title>
        <authorList>
            <person name="Serra L."/>
            <person name="Macchietto M."/>
            <person name="Macias-Munoz A."/>
            <person name="McGill C.J."/>
            <person name="Rodriguez I.M."/>
            <person name="Rodriguez B."/>
            <person name="Murad R."/>
            <person name="Mortazavi A."/>
        </authorList>
    </citation>
    <scope>NUCLEOTIDE SEQUENCE</scope>
    <source>
        <strain evidence="1">ALL</strain>
    </source>
</reference>
<evidence type="ECO:0000313" key="1">
    <source>
        <dbReference type="EMBL" id="TKR92307.1"/>
    </source>
</evidence>
<name>A0A4U5P7Q6_STECR</name>